<keyword evidence="5 9" id="KW-0547">Nucleotide-binding</keyword>
<dbReference type="HAMAP" id="MF_00027">
    <property type="entry name" value="CobB_CbiA"/>
    <property type="match status" value="1"/>
</dbReference>
<dbReference type="EC" id="6.3.5.9" evidence="9"/>
<organism evidence="12 13">
    <name type="scientific">Hansschlegelia beijingensis</name>
    <dbReference type="NCBI Taxonomy" id="1133344"/>
    <lineage>
        <taxon>Bacteria</taxon>
        <taxon>Pseudomonadati</taxon>
        <taxon>Pseudomonadota</taxon>
        <taxon>Alphaproteobacteria</taxon>
        <taxon>Hyphomicrobiales</taxon>
        <taxon>Methylopilaceae</taxon>
        <taxon>Hansschlegelia</taxon>
    </lineage>
</organism>
<keyword evidence="6 9" id="KW-0067">ATP-binding</keyword>
<comment type="similarity">
    <text evidence="2">Belongs to the CobB/CobQ family. CobQ subfamily.</text>
</comment>
<comment type="domain">
    <text evidence="9">Comprises of two domains. The C-terminal domain contains the binding site for glutamine and catalyzes the hydrolysis of this substrate to glutamate and ammonia. The N-terminal domain is anticipated to bind ATP and hydrogenobyrinate and catalyzes the ultimate synthesis of the diamide product. The ammonia produced via the glutaminase domain is probably translocated to the adjacent domain via a molecular tunnel, where it reacts with an activated intermediate.</text>
</comment>
<accession>A0A7W6GE16</accession>
<dbReference type="SUPFAM" id="SSF52317">
    <property type="entry name" value="Class I glutamine amidotransferase-like"/>
    <property type="match status" value="1"/>
</dbReference>
<keyword evidence="7 9" id="KW-0460">Magnesium</keyword>
<reference evidence="12 13" key="1">
    <citation type="submission" date="2020-08" db="EMBL/GenBank/DDBJ databases">
        <title>Genomic Encyclopedia of Type Strains, Phase IV (KMG-IV): sequencing the most valuable type-strain genomes for metagenomic binning, comparative biology and taxonomic classification.</title>
        <authorList>
            <person name="Goeker M."/>
        </authorList>
    </citation>
    <scope>NUCLEOTIDE SEQUENCE [LARGE SCALE GENOMIC DNA]</scope>
    <source>
        <strain evidence="12 13">DSM 25481</strain>
    </source>
</reference>
<comment type="miscellaneous">
    <text evidence="9">The a and c carboxylates of hydrogenobyrinate are activated for nucleophilic attack via formation of a phosphorylated intermediate by ATP. CobB catalyzes first the amidation of the c-carboxylate, and then that of the a-carboxylate.</text>
</comment>
<evidence type="ECO:0000256" key="1">
    <source>
        <dbReference type="ARBA" id="ARBA00001946"/>
    </source>
</evidence>
<dbReference type="Gene3D" id="3.40.50.300">
    <property type="entry name" value="P-loop containing nucleotide triphosphate hydrolases"/>
    <property type="match status" value="1"/>
</dbReference>
<evidence type="ECO:0000256" key="7">
    <source>
        <dbReference type="ARBA" id="ARBA00022842"/>
    </source>
</evidence>
<keyword evidence="8 9" id="KW-0315">Glutamine amidotransferase</keyword>
<dbReference type="RefSeq" id="WP_183394171.1">
    <property type="nucleotide sequence ID" value="NZ_JACIDR010000001.1"/>
</dbReference>
<comment type="similarity">
    <text evidence="9">Belongs to the CobB/CbiA family.</text>
</comment>
<feature type="domain" description="CobB/CobQ-like glutamine amidotransferase" evidence="11">
    <location>
        <begin position="250"/>
        <end position="432"/>
    </location>
</feature>
<feature type="site" description="Increases nucleophilicity of active site Cys" evidence="9">
    <location>
        <position position="430"/>
    </location>
</feature>
<dbReference type="InterPro" id="IPR027417">
    <property type="entry name" value="P-loop_NTPase"/>
</dbReference>
<dbReference type="EMBL" id="JACIDR010000001">
    <property type="protein sequence ID" value="MBB3972391.1"/>
    <property type="molecule type" value="Genomic_DNA"/>
</dbReference>
<feature type="domain" description="CobQ/CobB/MinD/ParA nucleotide binding" evidence="10">
    <location>
        <begin position="8"/>
        <end position="194"/>
    </location>
</feature>
<keyword evidence="4 9" id="KW-0436">Ligase</keyword>
<evidence type="ECO:0000313" key="12">
    <source>
        <dbReference type="EMBL" id="MBB3972391.1"/>
    </source>
</evidence>
<sequence>MSGAPTFVVAAPSSGSGKTILTLGLLRAFRDAGLAVASAKIGPDYIDPRFHEAATGRPSVNLDGWAMRRDRILRLAVEAGQGADILVVEGVMGLFDQAAEPGVEGRGGAAEVAATLSAPVVLVIDSSGMAQSVGAVAAGFRNFAAGPSIDGVVLNRVASARHEALLREGCDSAGVEVLGVLPRNAALRAPSRHLGLVQAEELPELETLIRTAAELVARNVNLDRLRSLASAPPTPLYTALPPPVPPLGSRIAVARDLAFRFAYPHVLEGWREAGAELSFFSPLADEPPSAEADAVFLPGGYPELHAGCLAGASRFREGVMTARDAGAVIYGECGGYMTLGQWLVDADGVRHEMLGLLALETSFAERRLHLGYRHAELAAPGPLGAAGSVCRAHEFHYAAVVSEEGPPLFRLPGGGSAGLVRDFVSGSFLHVIDVG</sequence>
<dbReference type="PANTHER" id="PTHR43873:SF1">
    <property type="entry name" value="COBYRINATE A,C-DIAMIDE SYNTHASE"/>
    <property type="match status" value="1"/>
</dbReference>
<dbReference type="NCBIfam" id="TIGR00379">
    <property type="entry name" value="cobB"/>
    <property type="match status" value="1"/>
</dbReference>
<dbReference type="SUPFAM" id="SSF52540">
    <property type="entry name" value="P-loop containing nucleoside triphosphate hydrolases"/>
    <property type="match status" value="1"/>
</dbReference>
<evidence type="ECO:0000259" key="10">
    <source>
        <dbReference type="Pfam" id="PF01656"/>
    </source>
</evidence>
<gene>
    <name evidence="9" type="primary">cobB</name>
    <name evidence="12" type="ORF">GGR24_001024</name>
</gene>
<feature type="active site" description="Nucleophile" evidence="9">
    <location>
        <position position="333"/>
    </location>
</feature>
<evidence type="ECO:0000259" key="11">
    <source>
        <dbReference type="Pfam" id="PF07685"/>
    </source>
</evidence>
<dbReference type="UniPathway" id="UPA00148">
    <property type="reaction ID" value="UER00220"/>
</dbReference>
<dbReference type="Pfam" id="PF01656">
    <property type="entry name" value="CbiA"/>
    <property type="match status" value="1"/>
</dbReference>
<comment type="cofactor">
    <cofactor evidence="1 9">
        <name>Mg(2+)</name>
        <dbReference type="ChEBI" id="CHEBI:18420"/>
    </cofactor>
</comment>
<keyword evidence="13" id="KW-1185">Reference proteome</keyword>
<dbReference type="PROSITE" id="PS51274">
    <property type="entry name" value="GATASE_COBBQ"/>
    <property type="match status" value="1"/>
</dbReference>
<dbReference type="InterPro" id="IPR029062">
    <property type="entry name" value="Class_I_gatase-like"/>
</dbReference>
<proteinExistence type="inferred from homology"/>
<dbReference type="CDD" id="cd05388">
    <property type="entry name" value="CobB_N"/>
    <property type="match status" value="1"/>
</dbReference>
<evidence type="ECO:0000313" key="13">
    <source>
        <dbReference type="Proteomes" id="UP000528964"/>
    </source>
</evidence>
<evidence type="ECO:0000256" key="5">
    <source>
        <dbReference type="ARBA" id="ARBA00022741"/>
    </source>
</evidence>
<comment type="function">
    <text evidence="9">Catalyzes the ATP-dependent amidation of the two carboxylate groups at positions a and c of hydrogenobyrinate, using either L-glutamine or ammonia as the nitrogen source.</text>
</comment>
<dbReference type="NCBIfam" id="NF002204">
    <property type="entry name" value="PRK01077.1"/>
    <property type="match status" value="1"/>
</dbReference>
<evidence type="ECO:0000256" key="3">
    <source>
        <dbReference type="ARBA" id="ARBA00022573"/>
    </source>
</evidence>
<dbReference type="PANTHER" id="PTHR43873">
    <property type="entry name" value="COBYRINATE A,C-DIAMIDE SYNTHASE"/>
    <property type="match status" value="1"/>
</dbReference>
<dbReference type="GO" id="GO:0005524">
    <property type="term" value="F:ATP binding"/>
    <property type="evidence" value="ECO:0007669"/>
    <property type="project" value="UniProtKB-UniRule"/>
</dbReference>
<dbReference type="Pfam" id="PF07685">
    <property type="entry name" value="GATase_3"/>
    <property type="match status" value="1"/>
</dbReference>
<evidence type="ECO:0000256" key="6">
    <source>
        <dbReference type="ARBA" id="ARBA00022840"/>
    </source>
</evidence>
<dbReference type="GO" id="GO:0009236">
    <property type="term" value="P:cobalamin biosynthetic process"/>
    <property type="evidence" value="ECO:0007669"/>
    <property type="project" value="UniProtKB-UniRule"/>
</dbReference>
<dbReference type="AlphaFoldDB" id="A0A7W6GE16"/>
<dbReference type="GO" id="GO:0043802">
    <property type="term" value="F:hydrogenobyrinic acid a,c-diamide synthase (glutamine-hydrolysing) activity"/>
    <property type="evidence" value="ECO:0007669"/>
    <property type="project" value="UniProtKB-UniRule"/>
</dbReference>
<evidence type="ECO:0000256" key="9">
    <source>
        <dbReference type="HAMAP-Rule" id="MF_00027"/>
    </source>
</evidence>
<dbReference type="GO" id="GO:0042242">
    <property type="term" value="F:cobyrinic acid a,c-diamide synthase activity"/>
    <property type="evidence" value="ECO:0007669"/>
    <property type="project" value="InterPro"/>
</dbReference>
<comment type="catalytic activity">
    <reaction evidence="9">
        <text>hydrogenobyrinate + 2 L-glutamine + 2 ATP + 2 H2O = hydrogenobyrinate a,c-diamide + 2 L-glutamate + 2 ADP + 2 phosphate + 2 H(+)</text>
        <dbReference type="Rhea" id="RHEA:12544"/>
        <dbReference type="ChEBI" id="CHEBI:15377"/>
        <dbReference type="ChEBI" id="CHEBI:15378"/>
        <dbReference type="ChEBI" id="CHEBI:29985"/>
        <dbReference type="ChEBI" id="CHEBI:30616"/>
        <dbReference type="ChEBI" id="CHEBI:43474"/>
        <dbReference type="ChEBI" id="CHEBI:58359"/>
        <dbReference type="ChEBI" id="CHEBI:77873"/>
        <dbReference type="ChEBI" id="CHEBI:77874"/>
        <dbReference type="ChEBI" id="CHEBI:456216"/>
        <dbReference type="EC" id="6.3.5.9"/>
    </reaction>
</comment>
<dbReference type="InterPro" id="IPR002586">
    <property type="entry name" value="CobQ/CobB/MinD/ParA_Nub-bd_dom"/>
</dbReference>
<dbReference type="Proteomes" id="UP000528964">
    <property type="component" value="Unassembled WGS sequence"/>
</dbReference>
<dbReference type="InterPro" id="IPR011698">
    <property type="entry name" value="GATase_3"/>
</dbReference>
<protein>
    <recommendedName>
        <fullName evidence="9">Hydrogenobyrinate a,c-diamide synthase</fullName>
        <ecNumber evidence="9">6.3.5.9</ecNumber>
    </recommendedName>
    <alternativeName>
        <fullName evidence="9">Hydrogenobyrinic acid a,c-diamide synthase</fullName>
    </alternativeName>
</protein>
<evidence type="ECO:0000256" key="2">
    <source>
        <dbReference type="ARBA" id="ARBA00006205"/>
    </source>
</evidence>
<comment type="pathway">
    <text evidence="9">Cofactor biosynthesis; adenosylcobalamin biosynthesis; cob(II)yrinate a,c-diamide from precorrin-2 (aerobic route): step 9/10.</text>
</comment>
<evidence type="ECO:0000256" key="4">
    <source>
        <dbReference type="ARBA" id="ARBA00022598"/>
    </source>
</evidence>
<evidence type="ECO:0000256" key="8">
    <source>
        <dbReference type="ARBA" id="ARBA00022962"/>
    </source>
</evidence>
<dbReference type="InterPro" id="IPR004484">
    <property type="entry name" value="CbiA/CobB_synth"/>
</dbReference>
<name>A0A7W6GE16_9HYPH</name>
<comment type="caution">
    <text evidence="12">The sequence shown here is derived from an EMBL/GenBank/DDBJ whole genome shotgun (WGS) entry which is preliminary data.</text>
</comment>
<keyword evidence="3 9" id="KW-0169">Cobalamin biosynthesis</keyword>
<dbReference type="Gene3D" id="3.40.50.880">
    <property type="match status" value="1"/>
</dbReference>